<name>A0A9P4TW45_9PEZI</name>
<comment type="caution">
    <text evidence="3">The sequence shown here is derived from an EMBL/GenBank/DDBJ whole genome shotgun (WGS) entry which is preliminary data.</text>
</comment>
<gene>
    <name evidence="3" type="ORF">EJ08DRAFT_699546</name>
</gene>
<protein>
    <submittedName>
        <fullName evidence="3">Uncharacterized protein</fullName>
    </submittedName>
</protein>
<accession>A0A9P4TW45</accession>
<proteinExistence type="predicted"/>
<evidence type="ECO:0000313" key="3">
    <source>
        <dbReference type="EMBL" id="KAF2427565.1"/>
    </source>
</evidence>
<dbReference type="EMBL" id="MU007059">
    <property type="protein sequence ID" value="KAF2427565.1"/>
    <property type="molecule type" value="Genomic_DNA"/>
</dbReference>
<keyword evidence="2" id="KW-0732">Signal</keyword>
<evidence type="ECO:0000256" key="2">
    <source>
        <dbReference type="SAM" id="SignalP"/>
    </source>
</evidence>
<keyword evidence="4" id="KW-1185">Reference proteome</keyword>
<organism evidence="3 4">
    <name type="scientific">Tothia fuscella</name>
    <dbReference type="NCBI Taxonomy" id="1048955"/>
    <lineage>
        <taxon>Eukaryota</taxon>
        <taxon>Fungi</taxon>
        <taxon>Dikarya</taxon>
        <taxon>Ascomycota</taxon>
        <taxon>Pezizomycotina</taxon>
        <taxon>Dothideomycetes</taxon>
        <taxon>Pleosporomycetidae</taxon>
        <taxon>Venturiales</taxon>
        <taxon>Cylindrosympodiaceae</taxon>
        <taxon>Tothia</taxon>
    </lineage>
</organism>
<reference evidence="3" key="1">
    <citation type="journal article" date="2020" name="Stud. Mycol.">
        <title>101 Dothideomycetes genomes: a test case for predicting lifestyles and emergence of pathogens.</title>
        <authorList>
            <person name="Haridas S."/>
            <person name="Albert R."/>
            <person name="Binder M."/>
            <person name="Bloem J."/>
            <person name="Labutti K."/>
            <person name="Salamov A."/>
            <person name="Andreopoulos B."/>
            <person name="Baker S."/>
            <person name="Barry K."/>
            <person name="Bills G."/>
            <person name="Bluhm B."/>
            <person name="Cannon C."/>
            <person name="Castanera R."/>
            <person name="Culley D."/>
            <person name="Daum C."/>
            <person name="Ezra D."/>
            <person name="Gonzalez J."/>
            <person name="Henrissat B."/>
            <person name="Kuo A."/>
            <person name="Liang C."/>
            <person name="Lipzen A."/>
            <person name="Lutzoni F."/>
            <person name="Magnuson J."/>
            <person name="Mondo S."/>
            <person name="Nolan M."/>
            <person name="Ohm R."/>
            <person name="Pangilinan J."/>
            <person name="Park H.-J."/>
            <person name="Ramirez L."/>
            <person name="Alfaro M."/>
            <person name="Sun H."/>
            <person name="Tritt A."/>
            <person name="Yoshinaga Y."/>
            <person name="Zwiers L.-H."/>
            <person name="Turgeon B."/>
            <person name="Goodwin S."/>
            <person name="Spatafora J."/>
            <person name="Crous P."/>
            <person name="Grigoriev I."/>
        </authorList>
    </citation>
    <scope>NUCLEOTIDE SEQUENCE</scope>
    <source>
        <strain evidence="3">CBS 130266</strain>
    </source>
</reference>
<feature type="chain" id="PRO_5040234614" evidence="2">
    <location>
        <begin position="22"/>
        <end position="660"/>
    </location>
</feature>
<sequence>MLRGHSLIIQLALVCVSASIAVDEHSIQTTTTSASILKTAYTFTSTITPEPEPTCEYDCVAHLDYFLSIGWTKYAVSTTITAATLEKIIYPKYNATRTRLLPNDLPSDYSTQERNADGTVIQTVTVDRGKYGAITTVLAYPTAITEYSNSYWWHGVTPTPTGGAKACATHHIPVTVDLPSHPEYTRWHPAIQSESSFHPEDFRKKTGLDGTNYYAVPWIFPPNKDFYRQIFSNDTILQKCRLEIDLNIAASSAGQIPTKTSAWFVTVTEVRIETECRPDLACNVRREQSVTGALEISDNAPTPPPSKTSPPITSGVPLSGGLPGSAQGAHPSAAAPRPKATILPRPYDAAGVDGADGAARGQGPQGALGVAGVAGVGGIMGANTVRTEKTGAGGLQSSVPTNKKPAAAGIDDIEPLAMMTSNLEVMPIVTIASVQESVVQPSLTVGGSASSAAPLEVEEIQSEVSVAEATRPAVVIDAQLVSIGQTITIDNLPAVVTISAGSTFAIMQNGFGSGNTAARTVVLKGVENPSFGAVFAVNAAAASTSVMNATPITVGSAVLTPKDHGGYLVSGKPLTVGGTVTLGSGPSSTVLSFITDASGNGVLVSNGESTTLPSVPSQTGISGPKAAVFVGSSASLMSNWLRSYSWFWACGWAALWGVVR</sequence>
<evidence type="ECO:0000256" key="1">
    <source>
        <dbReference type="SAM" id="MobiDB-lite"/>
    </source>
</evidence>
<feature type="compositionally biased region" description="Low complexity" evidence="1">
    <location>
        <begin position="309"/>
        <end position="320"/>
    </location>
</feature>
<dbReference type="AlphaFoldDB" id="A0A9P4TW45"/>
<evidence type="ECO:0000313" key="4">
    <source>
        <dbReference type="Proteomes" id="UP000800235"/>
    </source>
</evidence>
<dbReference type="Proteomes" id="UP000800235">
    <property type="component" value="Unassembled WGS sequence"/>
</dbReference>
<feature type="signal peptide" evidence="2">
    <location>
        <begin position="1"/>
        <end position="21"/>
    </location>
</feature>
<feature type="region of interest" description="Disordered" evidence="1">
    <location>
        <begin position="293"/>
        <end position="339"/>
    </location>
</feature>